<evidence type="ECO:0000256" key="1">
    <source>
        <dbReference type="SAM" id="MobiDB-lite"/>
    </source>
</evidence>
<proteinExistence type="predicted"/>
<feature type="compositionally biased region" description="Low complexity" evidence="1">
    <location>
        <begin position="11"/>
        <end position="49"/>
    </location>
</feature>
<reference evidence="2" key="1">
    <citation type="submission" date="2014-09" db="EMBL/GenBank/DDBJ databases">
        <authorList>
            <person name="Magalhaes I.L.F."/>
            <person name="Oliveira U."/>
            <person name="Santos F.R."/>
            <person name="Vidigal T.H.D.A."/>
            <person name="Brescovit A.D."/>
            <person name="Santos A.J."/>
        </authorList>
    </citation>
    <scope>NUCLEOTIDE SEQUENCE</scope>
    <source>
        <tissue evidence="2">Shoot tissue taken approximately 20 cm above the soil surface</tissue>
    </source>
</reference>
<accession>A0A0A9HBS2</accession>
<evidence type="ECO:0000313" key="2">
    <source>
        <dbReference type="EMBL" id="JAE33264.1"/>
    </source>
</evidence>
<dbReference type="AlphaFoldDB" id="A0A0A9HBS2"/>
<feature type="region of interest" description="Disordered" evidence="1">
    <location>
        <begin position="1"/>
        <end position="49"/>
    </location>
</feature>
<reference evidence="2" key="2">
    <citation type="journal article" date="2015" name="Data Brief">
        <title>Shoot transcriptome of the giant reed, Arundo donax.</title>
        <authorList>
            <person name="Barrero R.A."/>
            <person name="Guerrero F.D."/>
            <person name="Moolhuijzen P."/>
            <person name="Goolsby J.A."/>
            <person name="Tidwell J."/>
            <person name="Bellgard S.E."/>
            <person name="Bellgard M.I."/>
        </authorList>
    </citation>
    <scope>NUCLEOTIDE SEQUENCE</scope>
    <source>
        <tissue evidence="2">Shoot tissue taken approximately 20 cm above the soil surface</tissue>
    </source>
</reference>
<organism evidence="2">
    <name type="scientific">Arundo donax</name>
    <name type="common">Giant reed</name>
    <name type="synonym">Donax arundinaceus</name>
    <dbReference type="NCBI Taxonomy" id="35708"/>
    <lineage>
        <taxon>Eukaryota</taxon>
        <taxon>Viridiplantae</taxon>
        <taxon>Streptophyta</taxon>
        <taxon>Embryophyta</taxon>
        <taxon>Tracheophyta</taxon>
        <taxon>Spermatophyta</taxon>
        <taxon>Magnoliopsida</taxon>
        <taxon>Liliopsida</taxon>
        <taxon>Poales</taxon>
        <taxon>Poaceae</taxon>
        <taxon>PACMAD clade</taxon>
        <taxon>Arundinoideae</taxon>
        <taxon>Arundineae</taxon>
        <taxon>Arundo</taxon>
    </lineage>
</organism>
<dbReference type="EMBL" id="GBRH01164632">
    <property type="protein sequence ID" value="JAE33264.1"/>
    <property type="molecule type" value="Transcribed_RNA"/>
</dbReference>
<protein>
    <submittedName>
        <fullName evidence="2">Uncharacterized protein</fullName>
    </submittedName>
</protein>
<name>A0A0A9HBS2_ARUDO</name>
<sequence length="72" mass="7173">MAPARSAGEPADAATSASMDTTRSSGSSSNMSPRPPQTAGAPATAGDPSAAVRRLFRRCASIPSPAAAAWQE</sequence>